<name>W0A9E6_9SPHN</name>
<evidence type="ECO:0000256" key="1">
    <source>
        <dbReference type="ARBA" id="ARBA00007734"/>
    </source>
</evidence>
<sequence length="667" mass="72272">MLARLAIGVALAAATASPALAQTLSPEQRGWYRARLGVGGALSPSSTVRTDPLAEAVVEWSRLSGNDSASFEQIAAFLMAHPGWPGQDEMRRTAERAIRADSYSPIRVAGFFRRFPPLTAIGHARNADALAATGDRTGAAQAARAAWAAGVLPTVDEARLIAAHSSAFTPLDYDARVETLLWARRPADAARVVSLTSSTRRPLFEARIAMLANAPDAAARSSAMLGTGRGDAGFIADRARWLLAGNQFPAARAWLAQPRTLTSRPANVETWYEALLLHARAAARDGQNMTAFDIARQIDDAYAPGVAVRDRPLGERDDYTSLAWLAGQTALEKLGRPGDAIAMFERYALAARSPQTQSKGYYWAGRAAQAAGRGSDATRYYTLAAAHYDQFYGQLSSERLGRPITVPQVPPPVVAPALRDSWMNQEPVRAAVLLGELGARQQQTRFVRAIAQDAKTEADHVFAAELAIRMGRPDLGVMIGRSARLNGFDMPQTGFPRMTVPVAYQSNWTIIHAITRQESQFDREAMSHAGARGLMQLMPGTARETSARIGVGYRLDGLTSDPDYNVSLGATYIQRMLDYYGGSYVLAVAAYNAGPGNVNKWLRANGDPRTGSVDVLDWIEAIPLTETRGYVQRVLENAVVYDQMRPTTTSRPRAPLSYYLGKPGRPG</sequence>
<dbReference type="SUPFAM" id="SSF53955">
    <property type="entry name" value="Lysozyme-like"/>
    <property type="match status" value="1"/>
</dbReference>
<keyword evidence="7" id="KW-1185">Reference proteome</keyword>
<dbReference type="GO" id="GO:0042597">
    <property type="term" value="C:periplasmic space"/>
    <property type="evidence" value="ECO:0007669"/>
    <property type="project" value="InterPro"/>
</dbReference>
<dbReference type="Proteomes" id="UP000018851">
    <property type="component" value="Chromosome"/>
</dbReference>
<proteinExistence type="inferred from homology"/>
<dbReference type="STRING" id="1123269.NX02_06835"/>
<feature type="chain" id="PRO_5004786063" description="Transglycosylase SLT domain-containing protein" evidence="4">
    <location>
        <begin position="22"/>
        <end position="667"/>
    </location>
</feature>
<accession>W0A9E6</accession>
<dbReference type="InterPro" id="IPR008939">
    <property type="entry name" value="Lytic_TGlycosylase_superhlx_U"/>
</dbReference>
<dbReference type="Gene3D" id="1.25.20.10">
    <property type="entry name" value="Bacterial muramidases"/>
    <property type="match status" value="1"/>
</dbReference>
<dbReference type="AlphaFoldDB" id="W0A9E6"/>
<evidence type="ECO:0000256" key="4">
    <source>
        <dbReference type="SAM" id="SignalP"/>
    </source>
</evidence>
<evidence type="ECO:0000313" key="7">
    <source>
        <dbReference type="Proteomes" id="UP000018851"/>
    </source>
</evidence>
<dbReference type="EMBL" id="CP006644">
    <property type="protein sequence ID" value="AHE53097.1"/>
    <property type="molecule type" value="Genomic_DNA"/>
</dbReference>
<dbReference type="SUPFAM" id="SSF48435">
    <property type="entry name" value="Bacterial muramidases"/>
    <property type="match status" value="1"/>
</dbReference>
<dbReference type="InterPro" id="IPR008258">
    <property type="entry name" value="Transglycosylase_SLT_dom_1"/>
</dbReference>
<dbReference type="Pfam" id="PF01464">
    <property type="entry name" value="SLT"/>
    <property type="match status" value="1"/>
</dbReference>
<keyword evidence="3 4" id="KW-0732">Signal</keyword>
<dbReference type="CDD" id="cd13401">
    <property type="entry name" value="Slt70-like"/>
    <property type="match status" value="1"/>
</dbReference>
<evidence type="ECO:0000313" key="6">
    <source>
        <dbReference type="EMBL" id="AHE53097.1"/>
    </source>
</evidence>
<dbReference type="eggNOG" id="COG0741">
    <property type="taxonomic scope" value="Bacteria"/>
</dbReference>
<evidence type="ECO:0000259" key="5">
    <source>
        <dbReference type="Pfam" id="PF01464"/>
    </source>
</evidence>
<dbReference type="PANTHER" id="PTHR37423:SF2">
    <property type="entry name" value="MEMBRANE-BOUND LYTIC MUREIN TRANSGLYCOSYLASE C"/>
    <property type="match status" value="1"/>
</dbReference>
<protein>
    <recommendedName>
        <fullName evidence="5">Transglycosylase SLT domain-containing protein</fullName>
    </recommendedName>
</protein>
<dbReference type="KEGG" id="ssan:NX02_06835"/>
<dbReference type="PATRIC" id="fig|1123269.5.peg.1325"/>
<dbReference type="RefSeq" id="WP_025291371.1">
    <property type="nucleotide sequence ID" value="NZ_CP006644.1"/>
</dbReference>
<dbReference type="GO" id="GO:0004553">
    <property type="term" value="F:hydrolase activity, hydrolyzing O-glycosyl compounds"/>
    <property type="evidence" value="ECO:0007669"/>
    <property type="project" value="InterPro"/>
</dbReference>
<comment type="similarity">
    <text evidence="1">Belongs to the transglycosylase Slt family.</text>
</comment>
<feature type="signal peptide" evidence="4">
    <location>
        <begin position="1"/>
        <end position="21"/>
    </location>
</feature>
<comment type="similarity">
    <text evidence="2">Belongs to the virb1 family.</text>
</comment>
<evidence type="ECO:0000256" key="3">
    <source>
        <dbReference type="ARBA" id="ARBA00022729"/>
    </source>
</evidence>
<organism evidence="6 7">
    <name type="scientific">Sphingomonas sanxanigenens DSM 19645 = NX02</name>
    <dbReference type="NCBI Taxonomy" id="1123269"/>
    <lineage>
        <taxon>Bacteria</taxon>
        <taxon>Pseudomonadati</taxon>
        <taxon>Pseudomonadota</taxon>
        <taxon>Alphaproteobacteria</taxon>
        <taxon>Sphingomonadales</taxon>
        <taxon>Sphingomonadaceae</taxon>
        <taxon>Sphingomonas</taxon>
    </lineage>
</organism>
<dbReference type="HOGENOM" id="CLU_015184_0_1_5"/>
<reference evidence="6 7" key="1">
    <citation type="submission" date="2013-07" db="EMBL/GenBank/DDBJ databases">
        <title>Completed genome of Sphingomonas sanxanigenens NX02.</title>
        <authorList>
            <person name="Ma T."/>
            <person name="Huang H."/>
            <person name="Wu M."/>
            <person name="Li X."/>
            <person name="Li G."/>
        </authorList>
    </citation>
    <scope>NUCLEOTIDE SEQUENCE [LARGE SCALE GENOMIC DNA]</scope>
    <source>
        <strain evidence="6 7">NX02</strain>
    </source>
</reference>
<evidence type="ECO:0000256" key="2">
    <source>
        <dbReference type="ARBA" id="ARBA00009387"/>
    </source>
</evidence>
<dbReference type="Gene3D" id="1.10.530.10">
    <property type="match status" value="1"/>
</dbReference>
<gene>
    <name evidence="6" type="ORF">NX02_06835</name>
</gene>
<dbReference type="PANTHER" id="PTHR37423">
    <property type="entry name" value="SOLUBLE LYTIC MUREIN TRANSGLYCOSYLASE-RELATED"/>
    <property type="match status" value="1"/>
</dbReference>
<feature type="domain" description="Transglycosylase SLT" evidence="5">
    <location>
        <begin position="503"/>
        <end position="607"/>
    </location>
</feature>
<dbReference type="InterPro" id="IPR023346">
    <property type="entry name" value="Lysozyme-like_dom_sf"/>
</dbReference>